<dbReference type="InterPro" id="IPR036237">
    <property type="entry name" value="Xyl_isomerase-like_sf"/>
</dbReference>
<dbReference type="GO" id="GO:0016853">
    <property type="term" value="F:isomerase activity"/>
    <property type="evidence" value="ECO:0007669"/>
    <property type="project" value="UniProtKB-KW"/>
</dbReference>
<accession>A0AAW9RL87</accession>
<organism evidence="2 3">
    <name type="scientific">Microbaculum marinum</name>
    <dbReference type="NCBI Taxonomy" id="1764581"/>
    <lineage>
        <taxon>Bacteria</taxon>
        <taxon>Pseudomonadati</taxon>
        <taxon>Pseudomonadota</taxon>
        <taxon>Alphaproteobacteria</taxon>
        <taxon>Hyphomicrobiales</taxon>
        <taxon>Tepidamorphaceae</taxon>
        <taxon>Microbaculum</taxon>
    </lineage>
</organism>
<dbReference type="Pfam" id="PF01261">
    <property type="entry name" value="AP_endonuc_2"/>
    <property type="match status" value="1"/>
</dbReference>
<dbReference type="Gene3D" id="3.20.20.150">
    <property type="entry name" value="Divalent-metal-dependent TIM barrel enzymes"/>
    <property type="match status" value="1"/>
</dbReference>
<sequence length="273" mass="29329">MRISLCNEVIREKPFAEQCAFAVALGYDGLEVAPFTLGEAPHRLSAAERGEVRNIAEDAGLRITGLHWLLVTPEGLSITSEDGAVRRKTLDVLLALVDLCADLGGSVMVHGSPKQRDVTGLDPEEAFRRVVDLMGPIAEAAESAGVTYCFEPLARNETTFVNTVEDAVRLADAVGNPHFRTMIDTSAAAQTEAEPVAGLIRRWVPTGKIGHVQVNDRNRRGPGEGSDEFAPILRALRDTGYDRVVAVEPFVYAPDGAAVAARAIGYLRGLLEA</sequence>
<keyword evidence="3" id="KW-1185">Reference proteome</keyword>
<evidence type="ECO:0000313" key="2">
    <source>
        <dbReference type="EMBL" id="MEJ8570556.1"/>
    </source>
</evidence>
<dbReference type="InterPro" id="IPR050312">
    <property type="entry name" value="IolE/XylAMocC-like"/>
</dbReference>
<dbReference type="EMBL" id="JAZHOF010000002">
    <property type="protein sequence ID" value="MEJ8570556.1"/>
    <property type="molecule type" value="Genomic_DNA"/>
</dbReference>
<dbReference type="Proteomes" id="UP001378188">
    <property type="component" value="Unassembled WGS sequence"/>
</dbReference>
<gene>
    <name evidence="2" type="ORF">V3328_03680</name>
</gene>
<dbReference type="InterPro" id="IPR013022">
    <property type="entry name" value="Xyl_isomerase-like_TIM-brl"/>
</dbReference>
<feature type="domain" description="Xylose isomerase-like TIM barrel" evidence="1">
    <location>
        <begin position="20"/>
        <end position="268"/>
    </location>
</feature>
<keyword evidence="2" id="KW-0413">Isomerase</keyword>
<dbReference type="PANTHER" id="PTHR12110:SF21">
    <property type="entry name" value="XYLOSE ISOMERASE-LIKE TIM BARREL DOMAIN-CONTAINING PROTEIN"/>
    <property type="match status" value="1"/>
</dbReference>
<name>A0AAW9RL87_9HYPH</name>
<proteinExistence type="predicted"/>
<dbReference type="AlphaFoldDB" id="A0AAW9RL87"/>
<dbReference type="PANTHER" id="PTHR12110">
    <property type="entry name" value="HYDROXYPYRUVATE ISOMERASE"/>
    <property type="match status" value="1"/>
</dbReference>
<comment type="caution">
    <text evidence="2">The sequence shown here is derived from an EMBL/GenBank/DDBJ whole genome shotgun (WGS) entry which is preliminary data.</text>
</comment>
<protein>
    <submittedName>
        <fullName evidence="2">Sugar phosphate isomerase/epimerase family protein</fullName>
    </submittedName>
</protein>
<evidence type="ECO:0000313" key="3">
    <source>
        <dbReference type="Proteomes" id="UP001378188"/>
    </source>
</evidence>
<dbReference type="RefSeq" id="WP_340328303.1">
    <property type="nucleotide sequence ID" value="NZ_JAZHOF010000002.1"/>
</dbReference>
<reference evidence="2 3" key="1">
    <citation type="submission" date="2024-02" db="EMBL/GenBank/DDBJ databases">
        <title>Genome analysis and characterization of Microbaculum marinisediminis sp. nov., isolated from marine sediment.</title>
        <authorList>
            <person name="Du Z.-J."/>
            <person name="Ye Y.-Q."/>
            <person name="Zhang Z.-R."/>
            <person name="Yuan S.-M."/>
            <person name="Zhang X.-Y."/>
        </authorList>
    </citation>
    <scope>NUCLEOTIDE SEQUENCE [LARGE SCALE GENOMIC DNA]</scope>
    <source>
        <strain evidence="2 3">SDUM1044001</strain>
    </source>
</reference>
<evidence type="ECO:0000259" key="1">
    <source>
        <dbReference type="Pfam" id="PF01261"/>
    </source>
</evidence>
<dbReference type="SUPFAM" id="SSF51658">
    <property type="entry name" value="Xylose isomerase-like"/>
    <property type="match status" value="1"/>
</dbReference>